<evidence type="ECO:0000313" key="1">
    <source>
        <dbReference type="EMBL" id="CEN37863.1"/>
    </source>
</evidence>
<evidence type="ECO:0000313" key="2">
    <source>
        <dbReference type="Proteomes" id="UP000044026"/>
    </source>
</evidence>
<dbReference type="GeneID" id="69581026"/>
<dbReference type="PANTHER" id="PTHR30373">
    <property type="entry name" value="UPF0603 PROTEIN YGCG"/>
    <property type="match status" value="1"/>
</dbReference>
<dbReference type="Pfam" id="PF04536">
    <property type="entry name" value="TPM_phosphatase"/>
    <property type="match status" value="1"/>
</dbReference>
<dbReference type="RefSeq" id="WP_042000744.1">
    <property type="nucleotide sequence ID" value="NZ_CP022382.1"/>
</dbReference>
<protein>
    <submittedName>
        <fullName evidence="1">Uncharacterized protein</fullName>
    </submittedName>
</protein>
<reference evidence="1 2" key="1">
    <citation type="submission" date="2015-01" db="EMBL/GenBank/DDBJ databases">
        <authorList>
            <person name="Xiang T."/>
            <person name="Song Y."/>
            <person name="Huang L."/>
            <person name="Wang B."/>
            <person name="Wu P."/>
        </authorList>
    </citation>
    <scope>NUCLEOTIDE SEQUENCE [LARGE SCALE GENOMIC DNA]</scope>
    <source>
        <strain evidence="1 2">Cc12</strain>
    </source>
</reference>
<dbReference type="InterPro" id="IPR007621">
    <property type="entry name" value="TPM_dom"/>
</dbReference>
<dbReference type="PANTHER" id="PTHR30373:SF2">
    <property type="entry name" value="UPF0603 PROTEIN YGCG"/>
    <property type="match status" value="1"/>
</dbReference>
<proteinExistence type="predicted"/>
<sequence>MKKYLYIVLCLITATGLAQSVPKKLFENRAVQDYVGLLNESQQQALNTKLIQYADSTSTGIVIAIVSDVEDDINFQAAQMLSQWGVGQKGKDNGVLLLMAVNQRKIAISTGYGVEELLTDALSRRIIERDILPHFRNQDYYSGFEQGTSAIIAVLSGAYKNEASGNSSGIFSGFAFLIFVGFIALMIILASKKGRKGGGNDKFGGGGFDLGDFILLSGLGRRSSSGGGFGGFGSGGGLGGFGGFGGGMGGGGGASGSW</sequence>
<dbReference type="Proteomes" id="UP000044026">
    <property type="component" value="Unassembled WGS sequence"/>
</dbReference>
<name>A0A0B7HJZ9_9FLAO</name>
<dbReference type="EMBL" id="CDOE01000069">
    <property type="protein sequence ID" value="CEN37863.1"/>
    <property type="molecule type" value="Genomic_DNA"/>
</dbReference>
<organism evidence="1 2">
    <name type="scientific">Capnocytophaga canimorsus</name>
    <dbReference type="NCBI Taxonomy" id="28188"/>
    <lineage>
        <taxon>Bacteria</taxon>
        <taxon>Pseudomonadati</taxon>
        <taxon>Bacteroidota</taxon>
        <taxon>Flavobacteriia</taxon>
        <taxon>Flavobacteriales</taxon>
        <taxon>Flavobacteriaceae</taxon>
        <taxon>Capnocytophaga</taxon>
    </lineage>
</organism>
<dbReference type="Gene3D" id="3.10.310.50">
    <property type="match status" value="1"/>
</dbReference>
<dbReference type="AlphaFoldDB" id="A0A0B7HJZ9"/>
<accession>A0A0B7HJZ9</accession>
<gene>
    <name evidence="1" type="ORF">CCAN12_710065</name>
</gene>